<feature type="compositionally biased region" description="Polar residues" evidence="1">
    <location>
        <begin position="82"/>
        <end position="100"/>
    </location>
</feature>
<keyword evidence="3" id="KW-1185">Reference proteome</keyword>
<organism evidence="2 3">
    <name type="scientific">Gossypium arboreum</name>
    <name type="common">Tree cotton</name>
    <name type="synonym">Gossypium nanking</name>
    <dbReference type="NCBI Taxonomy" id="29729"/>
    <lineage>
        <taxon>Eukaryota</taxon>
        <taxon>Viridiplantae</taxon>
        <taxon>Streptophyta</taxon>
        <taxon>Embryophyta</taxon>
        <taxon>Tracheophyta</taxon>
        <taxon>Spermatophyta</taxon>
        <taxon>Magnoliopsida</taxon>
        <taxon>eudicotyledons</taxon>
        <taxon>Gunneridae</taxon>
        <taxon>Pentapetalae</taxon>
        <taxon>rosids</taxon>
        <taxon>malvids</taxon>
        <taxon>Malvales</taxon>
        <taxon>Malvaceae</taxon>
        <taxon>Malvoideae</taxon>
        <taxon>Gossypium</taxon>
    </lineage>
</organism>
<evidence type="ECO:0000313" key="2">
    <source>
        <dbReference type="EMBL" id="KAK5841292.1"/>
    </source>
</evidence>
<feature type="region of interest" description="Disordered" evidence="1">
    <location>
        <begin position="67"/>
        <end position="100"/>
    </location>
</feature>
<name>A0ABR0QQW1_GOSAR</name>
<dbReference type="EMBL" id="JARKNE010000003">
    <property type="protein sequence ID" value="KAK5841292.1"/>
    <property type="molecule type" value="Genomic_DNA"/>
</dbReference>
<reference evidence="2 3" key="1">
    <citation type="submission" date="2023-03" db="EMBL/GenBank/DDBJ databases">
        <title>WGS of Gossypium arboreum.</title>
        <authorList>
            <person name="Yu D."/>
        </authorList>
    </citation>
    <scope>NUCLEOTIDE SEQUENCE [LARGE SCALE GENOMIC DNA]</scope>
    <source>
        <tissue evidence="2">Leaf</tissue>
    </source>
</reference>
<evidence type="ECO:0000313" key="3">
    <source>
        <dbReference type="Proteomes" id="UP001358586"/>
    </source>
</evidence>
<gene>
    <name evidence="2" type="ORF">PVK06_010201</name>
</gene>
<comment type="caution">
    <text evidence="2">The sequence shown here is derived from an EMBL/GenBank/DDBJ whole genome shotgun (WGS) entry which is preliminary data.</text>
</comment>
<proteinExistence type="predicted"/>
<evidence type="ECO:0000256" key="1">
    <source>
        <dbReference type="SAM" id="MobiDB-lite"/>
    </source>
</evidence>
<protein>
    <submittedName>
        <fullName evidence="2">Uncharacterized protein</fullName>
    </submittedName>
</protein>
<dbReference type="Proteomes" id="UP001358586">
    <property type="component" value="Chromosome 3"/>
</dbReference>
<accession>A0ABR0QQW1</accession>
<sequence>MIIYGINCPKIVHIMRLSERPDFGADDKHLWKRSQQFVYLFLKELSTSIGQTGQSYLEDMSGLLSKDRENKQADQRAAGTWIETSTPRHLKSQQSSAFTL</sequence>